<dbReference type="PROSITE" id="PS51257">
    <property type="entry name" value="PROKAR_LIPOPROTEIN"/>
    <property type="match status" value="1"/>
</dbReference>
<dbReference type="InterPro" id="IPR028871">
    <property type="entry name" value="BlueCu_1_BS"/>
</dbReference>
<name>A0A5C5TU00_9GAMM</name>
<dbReference type="PANTHER" id="PTHR38439:SF2">
    <property type="entry name" value="OUTER MEMBRANE PROTEIN H.8"/>
    <property type="match status" value="1"/>
</dbReference>
<evidence type="ECO:0000313" key="8">
    <source>
        <dbReference type="EMBL" id="TWT17147.1"/>
    </source>
</evidence>
<evidence type="ECO:0000313" key="9">
    <source>
        <dbReference type="Proteomes" id="UP000315949"/>
    </source>
</evidence>
<dbReference type="PROSITE" id="PS00196">
    <property type="entry name" value="COPPER_BLUE"/>
    <property type="match status" value="1"/>
</dbReference>
<keyword evidence="4" id="KW-0186">Copper</keyword>
<feature type="compositionally biased region" description="Low complexity" evidence="5">
    <location>
        <begin position="44"/>
        <end position="72"/>
    </location>
</feature>
<protein>
    <submittedName>
        <fullName evidence="8">Azurin</fullName>
    </submittedName>
</protein>
<feature type="region of interest" description="Disordered" evidence="5">
    <location>
        <begin position="23"/>
        <end position="72"/>
    </location>
</feature>
<dbReference type="NCBIfam" id="TIGR02695">
    <property type="entry name" value="azurin"/>
    <property type="match status" value="1"/>
</dbReference>
<reference evidence="8 9" key="1">
    <citation type="submission" date="2019-07" db="EMBL/GenBank/DDBJ databases">
        <title>Luteimonas sp. YD-1 nov., isolated from acidic soil.</title>
        <authorList>
            <person name="Zhou J."/>
        </authorList>
    </citation>
    <scope>NUCLEOTIDE SEQUENCE [LARGE SCALE GENOMIC DNA]</scope>
    <source>
        <strain evidence="8 9">YD-1</strain>
    </source>
</reference>
<keyword evidence="3" id="KW-0249">Electron transport</keyword>
<evidence type="ECO:0000256" key="5">
    <source>
        <dbReference type="SAM" id="MobiDB-lite"/>
    </source>
</evidence>
<evidence type="ECO:0000256" key="3">
    <source>
        <dbReference type="ARBA" id="ARBA00022982"/>
    </source>
</evidence>
<dbReference type="RefSeq" id="WP_146313456.1">
    <property type="nucleotide sequence ID" value="NZ_VOHE01000009.1"/>
</dbReference>
<dbReference type="EMBL" id="VOHE01000009">
    <property type="protein sequence ID" value="TWT17147.1"/>
    <property type="molecule type" value="Genomic_DNA"/>
</dbReference>
<dbReference type="InterPro" id="IPR014068">
    <property type="entry name" value="Azurin"/>
</dbReference>
<accession>A0A5C5TU00</accession>
<evidence type="ECO:0000256" key="2">
    <source>
        <dbReference type="ARBA" id="ARBA00022723"/>
    </source>
</evidence>
<dbReference type="InterPro" id="IPR050845">
    <property type="entry name" value="Cu-binding_ET"/>
</dbReference>
<evidence type="ECO:0000256" key="6">
    <source>
        <dbReference type="SAM" id="SignalP"/>
    </source>
</evidence>
<feature type="chain" id="PRO_5022698956" evidence="6">
    <location>
        <begin position="18"/>
        <end position="211"/>
    </location>
</feature>
<dbReference type="Proteomes" id="UP000315949">
    <property type="component" value="Unassembled WGS sequence"/>
</dbReference>
<evidence type="ECO:0000256" key="4">
    <source>
        <dbReference type="ARBA" id="ARBA00023008"/>
    </source>
</evidence>
<dbReference type="AlphaFoldDB" id="A0A5C5TU00"/>
<evidence type="ECO:0000259" key="7">
    <source>
        <dbReference type="Pfam" id="PF00127"/>
    </source>
</evidence>
<dbReference type="GO" id="GO:0005507">
    <property type="term" value="F:copper ion binding"/>
    <property type="evidence" value="ECO:0007669"/>
    <property type="project" value="InterPro"/>
</dbReference>
<dbReference type="InterPro" id="IPR008972">
    <property type="entry name" value="Cupredoxin"/>
</dbReference>
<dbReference type="Pfam" id="PF00127">
    <property type="entry name" value="Copper-bind"/>
    <property type="match status" value="1"/>
</dbReference>
<feature type="compositionally biased region" description="Pro residues" evidence="5">
    <location>
        <begin position="23"/>
        <end position="43"/>
    </location>
</feature>
<keyword evidence="9" id="KW-1185">Reference proteome</keyword>
<feature type="domain" description="Blue (type 1) copper" evidence="7">
    <location>
        <begin position="85"/>
        <end position="210"/>
    </location>
</feature>
<gene>
    <name evidence="8" type="primary">azu</name>
    <name evidence="8" type="ORF">FQY79_13690</name>
</gene>
<keyword evidence="1" id="KW-0813">Transport</keyword>
<keyword evidence="6" id="KW-0732">Signal</keyword>
<dbReference type="SUPFAM" id="SSF49503">
    <property type="entry name" value="Cupredoxins"/>
    <property type="match status" value="1"/>
</dbReference>
<organism evidence="8 9">
    <name type="scientific">Luteimonas wenzhouensis</name>
    <dbReference type="NCBI Taxonomy" id="2599615"/>
    <lineage>
        <taxon>Bacteria</taxon>
        <taxon>Pseudomonadati</taxon>
        <taxon>Pseudomonadota</taxon>
        <taxon>Gammaproteobacteria</taxon>
        <taxon>Lysobacterales</taxon>
        <taxon>Lysobacteraceae</taxon>
        <taxon>Luteimonas</taxon>
    </lineage>
</organism>
<dbReference type="Gene3D" id="2.60.40.420">
    <property type="entry name" value="Cupredoxins - blue copper proteins"/>
    <property type="match status" value="1"/>
</dbReference>
<dbReference type="InterPro" id="IPR000923">
    <property type="entry name" value="BlueCu_1"/>
</dbReference>
<sequence length="211" mass="20565">MNAKLATLGIACALALAACGGDAPPPAAAPSPAAKPAPSPTAPAEPATADTQATDAAGATDPAASADPSAAAAPAEAAGEAVVSNCATTIEGDDAMRYNVGSITVPSSCTEFTITLRHTGQLPVAAMGHNVVISLASDRAAVAADGIAAGVEGHYVPADDPRVIAHTELVGGGGTTSVTFPASAISGDGPYEFFCSFPGHWSVMRGTIRVG</sequence>
<dbReference type="GO" id="GO:0009055">
    <property type="term" value="F:electron transfer activity"/>
    <property type="evidence" value="ECO:0007669"/>
    <property type="project" value="InterPro"/>
</dbReference>
<feature type="signal peptide" evidence="6">
    <location>
        <begin position="1"/>
        <end position="17"/>
    </location>
</feature>
<evidence type="ECO:0000256" key="1">
    <source>
        <dbReference type="ARBA" id="ARBA00022448"/>
    </source>
</evidence>
<dbReference type="PANTHER" id="PTHR38439">
    <property type="entry name" value="AURACYANIN-B"/>
    <property type="match status" value="1"/>
</dbReference>
<comment type="caution">
    <text evidence="8">The sequence shown here is derived from an EMBL/GenBank/DDBJ whole genome shotgun (WGS) entry which is preliminary data.</text>
</comment>
<proteinExistence type="predicted"/>
<dbReference type="OrthoDB" id="9814063at2"/>
<dbReference type="CDD" id="cd13922">
    <property type="entry name" value="Azurin"/>
    <property type="match status" value="1"/>
</dbReference>
<keyword evidence="2" id="KW-0479">Metal-binding</keyword>